<comment type="similarity">
    <text evidence="2">Belongs to the GMC oxidoreductase family.</text>
</comment>
<dbReference type="Pfam" id="PF00732">
    <property type="entry name" value="GMC_oxred_N"/>
    <property type="match status" value="1"/>
</dbReference>
<dbReference type="AlphaFoldDB" id="A0A9P0G1W9"/>
<evidence type="ECO:0000313" key="7">
    <source>
        <dbReference type="EMBL" id="CAH0750468.1"/>
    </source>
</evidence>
<dbReference type="SUPFAM" id="SSF51905">
    <property type="entry name" value="FAD/NAD(P)-binding domain"/>
    <property type="match status" value="1"/>
</dbReference>
<dbReference type="Gene3D" id="3.50.50.60">
    <property type="entry name" value="FAD/NAD(P)-binding domain"/>
    <property type="match status" value="1"/>
</dbReference>
<dbReference type="SUPFAM" id="SSF54373">
    <property type="entry name" value="FAD-linked reductases, C-terminal domain"/>
    <property type="match status" value="1"/>
</dbReference>
<evidence type="ECO:0008006" key="9">
    <source>
        <dbReference type="Google" id="ProtNLM"/>
    </source>
</evidence>
<protein>
    <recommendedName>
        <fullName evidence="9">Glucose dehydrogenase [FAD, quinone]-like</fullName>
    </recommendedName>
</protein>
<evidence type="ECO:0000259" key="6">
    <source>
        <dbReference type="Pfam" id="PF05199"/>
    </source>
</evidence>
<dbReference type="EMBL" id="OU893345">
    <property type="protein sequence ID" value="CAH0750468.1"/>
    <property type="molecule type" value="Genomic_DNA"/>
</dbReference>
<dbReference type="PANTHER" id="PTHR11552">
    <property type="entry name" value="GLUCOSE-METHANOL-CHOLINE GMC OXIDOREDUCTASE"/>
    <property type="match status" value="1"/>
</dbReference>
<evidence type="ECO:0000256" key="1">
    <source>
        <dbReference type="ARBA" id="ARBA00001974"/>
    </source>
</evidence>
<sequence length="418" mass="46613">MESESAVLHNTEGYLGVTLPFWKERTKDYLQAFKENGHDILLDYNGFKQLGYAESQFTIDNNVRQSTAYAFIRPIKNRPNLHILKNTLAQKILLANKVAVGVEVKLTNGRIIKVKAKKEVICSAGGLNTPKLLMLSGIGPRKHLTDLNIEVLIDSPNVGENLQDHICVSVMLTGKNNPASVVQNLDIITHINQYPNPVIMGFVALNKTQSYPDYQAIILPVPVRSPIPTAFTSYVFRLNEDITNSFYKAAQERESLFGPIVLLHPESRGKLQLKSKNPNDDPLIYTGFFSKKNDLDKLADAVMDYVSVINTTLFKSVNGEIVKVNIKQCEGLEFGSRDYWKCYCLYMASTIYHPVGTCAMGPKGKGVVDERLRVHDVKGLRVVDASIMPTITSGNTNAPTIMIAEKASDLIKEDYNFL</sequence>
<dbReference type="InterPro" id="IPR012132">
    <property type="entry name" value="GMC_OxRdtase"/>
</dbReference>
<evidence type="ECO:0000256" key="2">
    <source>
        <dbReference type="ARBA" id="ARBA00010790"/>
    </source>
</evidence>
<evidence type="ECO:0000313" key="8">
    <source>
        <dbReference type="Proteomes" id="UP001153714"/>
    </source>
</evidence>
<proteinExistence type="inferred from homology"/>
<feature type="domain" description="Glucose-methanol-choline oxidoreductase C-terminal" evidence="6">
    <location>
        <begin position="265"/>
        <end position="404"/>
    </location>
</feature>
<evidence type="ECO:0000259" key="5">
    <source>
        <dbReference type="Pfam" id="PF00732"/>
    </source>
</evidence>
<reference evidence="7" key="2">
    <citation type="submission" date="2022-10" db="EMBL/GenBank/DDBJ databases">
        <authorList>
            <consortium name="ENA_rothamsted_submissions"/>
            <consortium name="culmorum"/>
            <person name="King R."/>
        </authorList>
    </citation>
    <scope>NUCLEOTIDE SEQUENCE</scope>
</reference>
<dbReference type="OrthoDB" id="269227at2759"/>
<evidence type="ECO:0000256" key="3">
    <source>
        <dbReference type="ARBA" id="ARBA00022630"/>
    </source>
</evidence>
<dbReference type="InterPro" id="IPR036188">
    <property type="entry name" value="FAD/NAD-bd_sf"/>
</dbReference>
<keyword evidence="3" id="KW-0285">Flavoprotein</keyword>
<comment type="cofactor">
    <cofactor evidence="1">
        <name>FAD</name>
        <dbReference type="ChEBI" id="CHEBI:57692"/>
    </cofactor>
</comment>
<keyword evidence="4" id="KW-0274">FAD</keyword>
<dbReference type="GO" id="GO:0050660">
    <property type="term" value="F:flavin adenine dinucleotide binding"/>
    <property type="evidence" value="ECO:0007669"/>
    <property type="project" value="InterPro"/>
</dbReference>
<dbReference type="Proteomes" id="UP001153714">
    <property type="component" value="Chromosome 14"/>
</dbReference>
<dbReference type="PIRSF" id="PIRSF000137">
    <property type="entry name" value="Alcohol_oxidase"/>
    <property type="match status" value="1"/>
</dbReference>
<dbReference type="Pfam" id="PF05199">
    <property type="entry name" value="GMC_oxred_C"/>
    <property type="match status" value="1"/>
</dbReference>
<dbReference type="InterPro" id="IPR000172">
    <property type="entry name" value="GMC_OxRdtase_N"/>
</dbReference>
<dbReference type="PANTHER" id="PTHR11552:SF147">
    <property type="entry name" value="CHOLINE DEHYDROGENASE, MITOCHONDRIAL"/>
    <property type="match status" value="1"/>
</dbReference>
<dbReference type="Gene3D" id="3.30.560.10">
    <property type="entry name" value="Glucose Oxidase, domain 3"/>
    <property type="match status" value="1"/>
</dbReference>
<dbReference type="InterPro" id="IPR007867">
    <property type="entry name" value="GMC_OxRtase_C"/>
</dbReference>
<name>A0A9P0G1W9_9NEOP</name>
<organism evidence="7 8">
    <name type="scientific">Diatraea saccharalis</name>
    <name type="common">sugarcane borer</name>
    <dbReference type="NCBI Taxonomy" id="40085"/>
    <lineage>
        <taxon>Eukaryota</taxon>
        <taxon>Metazoa</taxon>
        <taxon>Ecdysozoa</taxon>
        <taxon>Arthropoda</taxon>
        <taxon>Hexapoda</taxon>
        <taxon>Insecta</taxon>
        <taxon>Pterygota</taxon>
        <taxon>Neoptera</taxon>
        <taxon>Endopterygota</taxon>
        <taxon>Lepidoptera</taxon>
        <taxon>Glossata</taxon>
        <taxon>Ditrysia</taxon>
        <taxon>Pyraloidea</taxon>
        <taxon>Crambidae</taxon>
        <taxon>Crambinae</taxon>
        <taxon>Diatraea</taxon>
    </lineage>
</organism>
<accession>A0A9P0G1W9</accession>
<dbReference type="GO" id="GO:0016614">
    <property type="term" value="F:oxidoreductase activity, acting on CH-OH group of donors"/>
    <property type="evidence" value="ECO:0007669"/>
    <property type="project" value="InterPro"/>
</dbReference>
<gene>
    <name evidence="7" type="ORF">DIATSA_LOCUS3810</name>
</gene>
<reference evidence="7" key="1">
    <citation type="submission" date="2021-12" db="EMBL/GenBank/DDBJ databases">
        <authorList>
            <person name="King R."/>
        </authorList>
    </citation>
    <scope>NUCLEOTIDE SEQUENCE</scope>
</reference>
<feature type="domain" description="Glucose-methanol-choline oxidoreductase N-terminal" evidence="5">
    <location>
        <begin position="23"/>
        <end position="167"/>
    </location>
</feature>
<evidence type="ECO:0000256" key="4">
    <source>
        <dbReference type="ARBA" id="ARBA00022827"/>
    </source>
</evidence>
<keyword evidence="8" id="KW-1185">Reference proteome</keyword>